<dbReference type="AlphaFoldDB" id="A0A0L0BWB6"/>
<gene>
    <name evidence="1" type="ORF">FF38_07697</name>
</gene>
<dbReference type="EMBL" id="JRES01001344">
    <property type="protein sequence ID" value="KNC23529.1"/>
    <property type="molecule type" value="Genomic_DNA"/>
</dbReference>
<dbReference type="Proteomes" id="UP000037069">
    <property type="component" value="Unassembled WGS sequence"/>
</dbReference>
<protein>
    <submittedName>
        <fullName evidence="1">Uncharacterized protein</fullName>
    </submittedName>
</protein>
<organism evidence="1 2">
    <name type="scientific">Lucilia cuprina</name>
    <name type="common">Green bottle fly</name>
    <name type="synonym">Australian sheep blowfly</name>
    <dbReference type="NCBI Taxonomy" id="7375"/>
    <lineage>
        <taxon>Eukaryota</taxon>
        <taxon>Metazoa</taxon>
        <taxon>Ecdysozoa</taxon>
        <taxon>Arthropoda</taxon>
        <taxon>Hexapoda</taxon>
        <taxon>Insecta</taxon>
        <taxon>Pterygota</taxon>
        <taxon>Neoptera</taxon>
        <taxon>Endopterygota</taxon>
        <taxon>Diptera</taxon>
        <taxon>Brachycera</taxon>
        <taxon>Muscomorpha</taxon>
        <taxon>Oestroidea</taxon>
        <taxon>Calliphoridae</taxon>
        <taxon>Luciliinae</taxon>
        <taxon>Lucilia</taxon>
    </lineage>
</organism>
<accession>A0A0L0BWB6</accession>
<feature type="non-terminal residue" evidence="1">
    <location>
        <position position="440"/>
    </location>
</feature>
<reference evidence="1 2" key="1">
    <citation type="journal article" date="2015" name="Nat. Commun.">
        <title>Lucilia cuprina genome unlocks parasitic fly biology to underpin future interventions.</title>
        <authorList>
            <person name="Anstead C.A."/>
            <person name="Korhonen P.K."/>
            <person name="Young N.D."/>
            <person name="Hall R.S."/>
            <person name="Jex A.R."/>
            <person name="Murali S.C."/>
            <person name="Hughes D.S."/>
            <person name="Lee S.F."/>
            <person name="Perry T."/>
            <person name="Stroehlein A.J."/>
            <person name="Ansell B.R."/>
            <person name="Breugelmans B."/>
            <person name="Hofmann A."/>
            <person name="Qu J."/>
            <person name="Dugan S."/>
            <person name="Lee S.L."/>
            <person name="Chao H."/>
            <person name="Dinh H."/>
            <person name="Han Y."/>
            <person name="Doddapaneni H.V."/>
            <person name="Worley K.C."/>
            <person name="Muzny D.M."/>
            <person name="Ioannidis P."/>
            <person name="Waterhouse R.M."/>
            <person name="Zdobnov E.M."/>
            <person name="James P.J."/>
            <person name="Bagnall N.H."/>
            <person name="Kotze A.C."/>
            <person name="Gibbs R.A."/>
            <person name="Richards S."/>
            <person name="Batterham P."/>
            <person name="Gasser R.B."/>
        </authorList>
    </citation>
    <scope>NUCLEOTIDE SEQUENCE [LARGE SCALE GENOMIC DNA]</scope>
    <source>
        <strain evidence="1 2">LS</strain>
        <tissue evidence="1">Full body</tissue>
    </source>
</reference>
<feature type="non-terminal residue" evidence="1">
    <location>
        <position position="1"/>
    </location>
</feature>
<keyword evidence="2" id="KW-1185">Reference proteome</keyword>
<evidence type="ECO:0000313" key="2">
    <source>
        <dbReference type="Proteomes" id="UP000037069"/>
    </source>
</evidence>
<sequence length="440" mass="49468">YGTPLTLARICDVKNKHWLATFVLDPRSAKYASSIDTSFGDFVTHVHESLLPNGGFKGGIDSLFIEWSMYFWSTQINQLLSWASSATSDKNLKLIQLSALHKFRDSVAVNYDILTVFEQAVKSIPIDSDICTYLPDIFEVSDESKIPYFRDWLLNFASRNNLSDSTPINRAPLPKPESAWSAEWLVPLTKSSLYQSLPNPLKEVTNTSLMMDKYIATISSSQWRDLNELATDVSHQIDELRNETPKVWSKENKKLITSLKTQKQQLLTSVLRDLRASGLKPAVNKSTVKSQTELTKVLAELPIFPNFDSVDSGESYLYAMIDLLPRIRSAVSESVHEQRYDVPLSDIQRGLAFGENMLAAILKLRKSIAKNFVEFNFDENCQTLLFSCISKPSAVYDQKLTKLVSENVGNTTLITLDVVKQVLSESDSAEPSSLRSLQST</sequence>
<dbReference type="STRING" id="7375.A0A0L0BWB6"/>
<comment type="caution">
    <text evidence="1">The sequence shown here is derived from an EMBL/GenBank/DDBJ whole genome shotgun (WGS) entry which is preliminary data.</text>
</comment>
<name>A0A0L0BWB6_LUCCU</name>
<evidence type="ECO:0000313" key="1">
    <source>
        <dbReference type="EMBL" id="KNC23529.1"/>
    </source>
</evidence>
<proteinExistence type="predicted"/>